<sequence>MGYWSNQLKKAMDYANLIPIDPDKQYPVQNPYNPKANINNWFEDIDNVTLSNPDTKMSRAGKSLPYNNQRVSTRYIEDGSYLRVKNIVLGYTLPARMLRKIQVDNVRIYANIQNLWTFTKYSGYDPEVGINPQDATGYTFGFDQGRYPAPRIISFGVNLSF</sequence>
<protein>
    <submittedName>
        <fullName evidence="1">Uncharacterized protein</fullName>
    </submittedName>
</protein>
<reference evidence="1" key="1">
    <citation type="submission" date="2019-08" db="EMBL/GenBank/DDBJ databases">
        <authorList>
            <person name="Kucharzyk K."/>
            <person name="Murdoch R.W."/>
            <person name="Higgins S."/>
            <person name="Loffler F."/>
        </authorList>
    </citation>
    <scope>NUCLEOTIDE SEQUENCE</scope>
</reference>
<dbReference type="AlphaFoldDB" id="A0A645DWX2"/>
<dbReference type="SUPFAM" id="SSF56935">
    <property type="entry name" value="Porins"/>
    <property type="match status" value="1"/>
</dbReference>
<proteinExistence type="predicted"/>
<gene>
    <name evidence="1" type="ORF">SDC9_140911</name>
</gene>
<evidence type="ECO:0000313" key="1">
    <source>
        <dbReference type="EMBL" id="MPM93769.1"/>
    </source>
</evidence>
<organism evidence="1">
    <name type="scientific">bioreactor metagenome</name>
    <dbReference type="NCBI Taxonomy" id="1076179"/>
    <lineage>
        <taxon>unclassified sequences</taxon>
        <taxon>metagenomes</taxon>
        <taxon>ecological metagenomes</taxon>
    </lineage>
</organism>
<name>A0A645DWX2_9ZZZZ</name>
<accession>A0A645DWX2</accession>
<dbReference type="EMBL" id="VSSQ01040503">
    <property type="protein sequence ID" value="MPM93769.1"/>
    <property type="molecule type" value="Genomic_DNA"/>
</dbReference>
<comment type="caution">
    <text evidence="1">The sequence shown here is derived from an EMBL/GenBank/DDBJ whole genome shotgun (WGS) entry which is preliminary data.</text>
</comment>